<name>A0ABS6WMG7_9HYPH</name>
<sequence>MENKVTVQIIKNTADVSTVADGTPEKVCKLTRATKSAKSGKSRTKTKQDQLVALLSKPNGVRISVISDRLGWQSHTVRAAISSLRKKGHAVVSSKSPKSGELVYAISAKQQDDKTNAVGASS</sequence>
<dbReference type="Proteomes" id="UP001430804">
    <property type="component" value="Unassembled WGS sequence"/>
</dbReference>
<protein>
    <submittedName>
        <fullName evidence="1">DUF3489 domain-containing protein</fullName>
    </submittedName>
</protein>
<dbReference type="EMBL" id="JAHWQX010000002">
    <property type="protein sequence ID" value="MBW3097141.1"/>
    <property type="molecule type" value="Genomic_DNA"/>
</dbReference>
<reference evidence="1" key="1">
    <citation type="submission" date="2021-07" db="EMBL/GenBank/DDBJ databases">
        <title>Pseudohoeflea marina sp. nov. a polyhydroxyalcanoate-producing bacterium.</title>
        <authorList>
            <person name="Zheng W."/>
            <person name="Yu S."/>
            <person name="Huang Y."/>
        </authorList>
    </citation>
    <scope>NUCLEOTIDE SEQUENCE</scope>
    <source>
        <strain evidence="1">DP4N28-3</strain>
    </source>
</reference>
<dbReference type="InterPro" id="IPR021880">
    <property type="entry name" value="DUF3489"/>
</dbReference>
<organism evidence="1 2">
    <name type="scientific">Pseudohoeflea coraliihabitans</name>
    <dbReference type="NCBI Taxonomy" id="2860393"/>
    <lineage>
        <taxon>Bacteria</taxon>
        <taxon>Pseudomonadati</taxon>
        <taxon>Pseudomonadota</taxon>
        <taxon>Alphaproteobacteria</taxon>
        <taxon>Hyphomicrobiales</taxon>
        <taxon>Rhizobiaceae</taxon>
        <taxon>Pseudohoeflea</taxon>
    </lineage>
</organism>
<evidence type="ECO:0000313" key="1">
    <source>
        <dbReference type="EMBL" id="MBW3097141.1"/>
    </source>
</evidence>
<proteinExistence type="predicted"/>
<gene>
    <name evidence="1" type="ORF">KY465_07600</name>
</gene>
<evidence type="ECO:0000313" key="2">
    <source>
        <dbReference type="Proteomes" id="UP001430804"/>
    </source>
</evidence>
<dbReference type="Pfam" id="PF11994">
    <property type="entry name" value="DUF3489"/>
    <property type="match status" value="1"/>
</dbReference>
<keyword evidence="2" id="KW-1185">Reference proteome</keyword>
<accession>A0ABS6WMG7</accession>
<comment type="caution">
    <text evidence="1">The sequence shown here is derived from an EMBL/GenBank/DDBJ whole genome shotgun (WGS) entry which is preliminary data.</text>
</comment>